<dbReference type="eggNOG" id="COG4826">
    <property type="taxonomic scope" value="Bacteria"/>
</dbReference>
<dbReference type="PANTHER" id="PTHR11461:SF211">
    <property type="entry name" value="GH10112P-RELATED"/>
    <property type="match status" value="1"/>
</dbReference>
<dbReference type="Pfam" id="PF00079">
    <property type="entry name" value="Serpin"/>
    <property type="match status" value="1"/>
</dbReference>
<comment type="similarity">
    <text evidence="1">Belongs to the serpin family.</text>
</comment>
<proteinExistence type="inferred from homology"/>
<dbReference type="Gene3D" id="2.30.39.10">
    <property type="entry name" value="Alpha-1-antitrypsin, domain 1"/>
    <property type="match status" value="1"/>
</dbReference>
<dbReference type="InterPro" id="IPR042185">
    <property type="entry name" value="Serpin_sf_2"/>
</dbReference>
<keyword evidence="5" id="KW-1185">Reference proteome</keyword>
<organism evidence="4 5">
    <name type="scientific">Plesiocystis pacifica SIR-1</name>
    <dbReference type="NCBI Taxonomy" id="391625"/>
    <lineage>
        <taxon>Bacteria</taxon>
        <taxon>Pseudomonadati</taxon>
        <taxon>Myxococcota</taxon>
        <taxon>Polyangia</taxon>
        <taxon>Nannocystales</taxon>
        <taxon>Nannocystaceae</taxon>
        <taxon>Plesiocystis</taxon>
    </lineage>
</organism>
<reference evidence="4 5" key="1">
    <citation type="submission" date="2007-06" db="EMBL/GenBank/DDBJ databases">
        <authorList>
            <person name="Shimkets L."/>
            <person name="Ferriera S."/>
            <person name="Johnson J."/>
            <person name="Kravitz S."/>
            <person name="Beeson K."/>
            <person name="Sutton G."/>
            <person name="Rogers Y.-H."/>
            <person name="Friedman R."/>
            <person name="Frazier M."/>
            <person name="Venter J.C."/>
        </authorList>
    </citation>
    <scope>NUCLEOTIDE SEQUENCE [LARGE SCALE GENOMIC DNA]</scope>
    <source>
        <strain evidence="4 5">SIR-1</strain>
    </source>
</reference>
<evidence type="ECO:0000256" key="1">
    <source>
        <dbReference type="RuleBase" id="RU000411"/>
    </source>
</evidence>
<keyword evidence="2" id="KW-0732">Signal</keyword>
<sequence>MSWTRRRFTRLPLLAPALALPGLANLGGCARPSFGSTRPGRGSWDERALALRLWRASEPSGNAALSPVNLAAALTMATLGAQGRTRAELAEVLGVRRPDTAVEALAAHVARWSTLEAPALRAANGLWTRSADALEPSYVRTLEQRLAAHSETMEDLESGREAINAWVSERTEGQLPALLEAPLDPATLAVVVSALHFRGHWLEPFDPESTRPRPFHRDDGSEIEVPMMTGHGFLRRAWSERSQLYAVEIPYSAGAQADAQIRESELAPDDASEPTPSLPPRFDMLLILPPRDQPIAEANAQLESGALAELLDMLETAEPLTLYVDLPRFSIRARTDVRALCRSLGAEQAFGQSANFKAMTKAPARIDHFEQLVAVDVDEAGTVASAAAAFGIAARSMPARFSADRPFWYIIRERGGPWLFLGQYSDPEA</sequence>
<protein>
    <submittedName>
        <fullName evidence="4">Peptidase inhibitor, I4 family protein</fullName>
    </submittedName>
</protein>
<dbReference type="Gene3D" id="3.30.497.10">
    <property type="entry name" value="Antithrombin, subunit I, domain 2"/>
    <property type="match status" value="1"/>
</dbReference>
<dbReference type="InterPro" id="IPR023796">
    <property type="entry name" value="Serpin_dom"/>
</dbReference>
<dbReference type="OrthoDB" id="9764871at2"/>
<dbReference type="MEROPS" id="I04.035"/>
<feature type="signal peptide" evidence="2">
    <location>
        <begin position="1"/>
        <end position="26"/>
    </location>
</feature>
<dbReference type="GO" id="GO:0005615">
    <property type="term" value="C:extracellular space"/>
    <property type="evidence" value="ECO:0007669"/>
    <property type="project" value="InterPro"/>
</dbReference>
<evidence type="ECO:0000313" key="5">
    <source>
        <dbReference type="Proteomes" id="UP000005801"/>
    </source>
</evidence>
<evidence type="ECO:0000313" key="4">
    <source>
        <dbReference type="EMBL" id="EDM74933.1"/>
    </source>
</evidence>
<accession>A6GGT6</accession>
<dbReference type="SMART" id="SM00093">
    <property type="entry name" value="SERPIN"/>
    <property type="match status" value="1"/>
</dbReference>
<dbReference type="Proteomes" id="UP000005801">
    <property type="component" value="Unassembled WGS sequence"/>
</dbReference>
<feature type="chain" id="PRO_5002695564" evidence="2">
    <location>
        <begin position="27"/>
        <end position="429"/>
    </location>
</feature>
<comment type="caution">
    <text evidence="4">The sequence shown here is derived from an EMBL/GenBank/DDBJ whole genome shotgun (WGS) entry which is preliminary data.</text>
</comment>
<evidence type="ECO:0000256" key="2">
    <source>
        <dbReference type="SAM" id="SignalP"/>
    </source>
</evidence>
<dbReference type="AlphaFoldDB" id="A6GGT6"/>
<dbReference type="PANTHER" id="PTHR11461">
    <property type="entry name" value="SERINE PROTEASE INHIBITOR, SERPIN"/>
    <property type="match status" value="1"/>
</dbReference>
<dbReference type="EMBL" id="ABCS01000110">
    <property type="protein sequence ID" value="EDM74933.1"/>
    <property type="molecule type" value="Genomic_DNA"/>
</dbReference>
<gene>
    <name evidence="4" type="ORF">PPSIR1_20854</name>
</gene>
<dbReference type="InterPro" id="IPR000215">
    <property type="entry name" value="Serpin_fam"/>
</dbReference>
<name>A6GGT6_9BACT</name>
<feature type="domain" description="Serpin" evidence="3">
    <location>
        <begin position="48"/>
        <end position="427"/>
    </location>
</feature>
<dbReference type="GO" id="GO:0004867">
    <property type="term" value="F:serine-type endopeptidase inhibitor activity"/>
    <property type="evidence" value="ECO:0007669"/>
    <property type="project" value="InterPro"/>
</dbReference>
<dbReference type="SUPFAM" id="SSF56574">
    <property type="entry name" value="Serpins"/>
    <property type="match status" value="1"/>
</dbReference>
<dbReference type="InterPro" id="IPR042178">
    <property type="entry name" value="Serpin_sf_1"/>
</dbReference>
<dbReference type="STRING" id="391625.PPSIR1_20854"/>
<dbReference type="InterPro" id="IPR036186">
    <property type="entry name" value="Serpin_sf"/>
</dbReference>
<dbReference type="RefSeq" id="WP_006975924.1">
    <property type="nucleotide sequence ID" value="NZ_ABCS01000110.1"/>
</dbReference>
<evidence type="ECO:0000259" key="3">
    <source>
        <dbReference type="SMART" id="SM00093"/>
    </source>
</evidence>